<sequence>MTPAPPVTVSEPREPASVDTDLLDRLPADLAAVVGLRFGLLCEDGVGLTIQEVADRLGLTRWQVRDREGRGLSRLREGLARVTRRAPQGEPIPRSSIGRAFDC</sequence>
<accession>A0A8I0EU47</accession>
<protein>
    <recommendedName>
        <fullName evidence="2">RNA polymerase sigma-70 region 4 domain-containing protein</fullName>
    </recommendedName>
</protein>
<dbReference type="GO" id="GO:0003700">
    <property type="term" value="F:DNA-binding transcription factor activity"/>
    <property type="evidence" value="ECO:0007669"/>
    <property type="project" value="InterPro"/>
</dbReference>
<dbReference type="Proteomes" id="UP000620591">
    <property type="component" value="Unassembled WGS sequence"/>
</dbReference>
<dbReference type="AlphaFoldDB" id="A0A8I0EU47"/>
<dbReference type="InterPro" id="IPR036388">
    <property type="entry name" value="WH-like_DNA-bd_sf"/>
</dbReference>
<evidence type="ECO:0000313" key="3">
    <source>
        <dbReference type="EMBL" id="MBC9225574.1"/>
    </source>
</evidence>
<organism evidence="3 4">
    <name type="scientific">Aeromicrobium senzhongii</name>
    <dbReference type="NCBI Taxonomy" id="2663859"/>
    <lineage>
        <taxon>Bacteria</taxon>
        <taxon>Bacillati</taxon>
        <taxon>Actinomycetota</taxon>
        <taxon>Actinomycetes</taxon>
        <taxon>Propionibacteriales</taxon>
        <taxon>Nocardioidaceae</taxon>
        <taxon>Aeromicrobium</taxon>
    </lineage>
</organism>
<name>A0A8I0EU47_9ACTN</name>
<dbReference type="Gene3D" id="1.10.10.10">
    <property type="entry name" value="Winged helix-like DNA-binding domain superfamily/Winged helix DNA-binding domain"/>
    <property type="match status" value="1"/>
</dbReference>
<dbReference type="CDD" id="cd06171">
    <property type="entry name" value="Sigma70_r4"/>
    <property type="match status" value="1"/>
</dbReference>
<dbReference type="SUPFAM" id="SSF88659">
    <property type="entry name" value="Sigma3 and sigma4 domains of RNA polymerase sigma factors"/>
    <property type="match status" value="1"/>
</dbReference>
<dbReference type="EMBL" id="JACTVM010000001">
    <property type="protein sequence ID" value="MBC9225574.1"/>
    <property type="molecule type" value="Genomic_DNA"/>
</dbReference>
<evidence type="ECO:0000259" key="2">
    <source>
        <dbReference type="Pfam" id="PF04545"/>
    </source>
</evidence>
<evidence type="ECO:0000313" key="4">
    <source>
        <dbReference type="Proteomes" id="UP000620591"/>
    </source>
</evidence>
<dbReference type="Pfam" id="PF04545">
    <property type="entry name" value="Sigma70_r4"/>
    <property type="match status" value="1"/>
</dbReference>
<dbReference type="InterPro" id="IPR007630">
    <property type="entry name" value="RNA_pol_sigma70_r4"/>
</dbReference>
<comment type="caution">
    <text evidence="3">The sequence shown here is derived from an EMBL/GenBank/DDBJ whole genome shotgun (WGS) entry which is preliminary data.</text>
</comment>
<feature type="region of interest" description="Disordered" evidence="1">
    <location>
        <begin position="84"/>
        <end position="103"/>
    </location>
</feature>
<gene>
    <name evidence="3" type="ORF">IBG24_04510</name>
</gene>
<proteinExistence type="predicted"/>
<dbReference type="InterPro" id="IPR013324">
    <property type="entry name" value="RNA_pol_sigma_r3/r4-like"/>
</dbReference>
<feature type="domain" description="RNA polymerase sigma-70 region 4" evidence="2">
    <location>
        <begin position="22"/>
        <end position="77"/>
    </location>
</feature>
<evidence type="ECO:0000256" key="1">
    <source>
        <dbReference type="SAM" id="MobiDB-lite"/>
    </source>
</evidence>
<reference evidence="3" key="1">
    <citation type="submission" date="2020-09" db="EMBL/GenBank/DDBJ databases">
        <title>Novel species in genus Aeromicrobium.</title>
        <authorList>
            <person name="Zhang G."/>
        </authorList>
    </citation>
    <scope>NUCLEOTIDE SEQUENCE</scope>
    <source>
        <strain evidence="3">Zg-636</strain>
    </source>
</reference>
<dbReference type="GO" id="GO:0006352">
    <property type="term" value="P:DNA-templated transcription initiation"/>
    <property type="evidence" value="ECO:0007669"/>
    <property type="project" value="InterPro"/>
</dbReference>